<dbReference type="Gene3D" id="1.10.10.10">
    <property type="entry name" value="Winged helix-like DNA-binding domain superfamily/Winged helix DNA-binding domain"/>
    <property type="match status" value="1"/>
</dbReference>
<dbReference type="Proteomes" id="UP000509750">
    <property type="component" value="Plasmid unnamed3"/>
</dbReference>
<geneLocation type="plasmid" evidence="2 3">
    <name>unnamed3</name>
</geneLocation>
<dbReference type="GeneID" id="56031449"/>
<dbReference type="AlphaFoldDB" id="A0A7D5GHZ1"/>
<evidence type="ECO:0000313" key="2">
    <source>
        <dbReference type="EMBL" id="QLG30148.1"/>
    </source>
</evidence>
<name>A0A7D5GHZ1_9EURY</name>
<gene>
    <name evidence="2" type="ORF">HUG10_21410</name>
</gene>
<proteinExistence type="predicted"/>
<organism evidence="2 3">
    <name type="scientific">Halorarum halophilum</name>
    <dbReference type="NCBI Taxonomy" id="2743090"/>
    <lineage>
        <taxon>Archaea</taxon>
        <taxon>Methanobacteriati</taxon>
        <taxon>Methanobacteriota</taxon>
        <taxon>Stenosarchaea group</taxon>
        <taxon>Halobacteria</taxon>
        <taxon>Halobacteriales</taxon>
        <taxon>Haloferacaceae</taxon>
        <taxon>Halorarum</taxon>
    </lineage>
</organism>
<accession>A0A7D5GHZ1</accession>
<reference evidence="2 3" key="1">
    <citation type="submission" date="2020-07" db="EMBL/GenBank/DDBJ databases">
        <title>Gai3-2, isolated from salt lake.</title>
        <authorList>
            <person name="Cui H."/>
            <person name="Shi X."/>
        </authorList>
    </citation>
    <scope>NUCLEOTIDE SEQUENCE [LARGE SCALE GENOMIC DNA]</scope>
    <source>
        <strain evidence="2 3">Gai3-2</strain>
        <plasmid evidence="2 3">unnamed3</plasmid>
    </source>
</reference>
<dbReference type="InterPro" id="IPR036388">
    <property type="entry name" value="WH-like_DNA-bd_sf"/>
</dbReference>
<keyword evidence="2" id="KW-0614">Plasmid</keyword>
<evidence type="ECO:0000256" key="1">
    <source>
        <dbReference type="SAM" id="MobiDB-lite"/>
    </source>
</evidence>
<dbReference type="EMBL" id="CP058532">
    <property type="protein sequence ID" value="QLG30148.1"/>
    <property type="molecule type" value="Genomic_DNA"/>
</dbReference>
<keyword evidence="3" id="KW-1185">Reference proteome</keyword>
<dbReference type="RefSeq" id="WP_179171722.1">
    <property type="nucleotide sequence ID" value="NZ_CP058532.1"/>
</dbReference>
<feature type="region of interest" description="Disordered" evidence="1">
    <location>
        <begin position="93"/>
        <end position="122"/>
    </location>
</feature>
<protein>
    <submittedName>
        <fullName evidence="2">Uncharacterized protein</fullName>
    </submittedName>
</protein>
<evidence type="ECO:0000313" key="3">
    <source>
        <dbReference type="Proteomes" id="UP000509750"/>
    </source>
</evidence>
<dbReference type="KEGG" id="halg:HUG10_21410"/>
<sequence length="326" mass="35972">MSTQTSVVENSKRHWALLCLALYQDANGDGATTRELYDAAEGVFDDAKDVSYTCRDLFDERGIVEREPDPNTHRAYRYYLNEQGWGALKRAGEPTQTADGQPIGRGVVSLPAKPPAVKAPTTKQTIDVAIDETGEDPGPFASAKARRRYFAEKRDEDYIEWLESEWRPENTVDDGDDQSESVTDELDEAIALNKRADAGGEIQFEGLDEMMNDVLGQDDSDELRDLPETIDLSPDWDWLGTQLVKLGFVGLAREAFEGKLSPTIVHNDILDTIYKHANDPDVDLDLEAPTDGALTLVESAPDPEEVAQFKQALGIDTESSDTATAS</sequence>